<evidence type="ECO:0000256" key="1">
    <source>
        <dbReference type="SAM" id="Phobius"/>
    </source>
</evidence>
<sequence length="75" mass="9232">MFPFLQNDFVKTYFKSFSLFYFCMSFYILKFLKVLLIPIKLITRKFYDRMSIKVSFNAKTIEVKFNRTLFMNRVL</sequence>
<accession>M3ID44</accession>
<keyword evidence="1" id="KW-0472">Membrane</keyword>
<dbReference type="Proteomes" id="UP000011778">
    <property type="component" value="Unassembled WGS sequence"/>
</dbReference>
<dbReference type="EMBL" id="AFMD02000539">
    <property type="protein sequence ID" value="EMG19263.1"/>
    <property type="molecule type" value="Genomic_DNA"/>
</dbReference>
<feature type="transmembrane region" description="Helical" evidence="1">
    <location>
        <begin position="19"/>
        <end position="43"/>
    </location>
</feature>
<gene>
    <name evidence="2" type="ORF">LEP1GSC150_4731</name>
</gene>
<protein>
    <submittedName>
        <fullName evidence="2">Uncharacterized protein</fullName>
    </submittedName>
</protein>
<organism evidence="2 3">
    <name type="scientific">Leptospira interrogans serovar Copenhageni str. LT2050</name>
    <dbReference type="NCBI Taxonomy" id="1001598"/>
    <lineage>
        <taxon>Bacteria</taxon>
        <taxon>Pseudomonadati</taxon>
        <taxon>Spirochaetota</taxon>
        <taxon>Spirochaetia</taxon>
        <taxon>Leptospirales</taxon>
        <taxon>Leptospiraceae</taxon>
        <taxon>Leptospira</taxon>
    </lineage>
</organism>
<evidence type="ECO:0000313" key="2">
    <source>
        <dbReference type="EMBL" id="EMG19263.1"/>
    </source>
</evidence>
<keyword evidence="1" id="KW-0812">Transmembrane</keyword>
<comment type="caution">
    <text evidence="2">The sequence shown here is derived from an EMBL/GenBank/DDBJ whole genome shotgun (WGS) entry which is preliminary data.</text>
</comment>
<keyword evidence="1" id="KW-1133">Transmembrane helix</keyword>
<dbReference type="AlphaFoldDB" id="M3ID44"/>
<evidence type="ECO:0000313" key="3">
    <source>
        <dbReference type="Proteomes" id="UP000011778"/>
    </source>
</evidence>
<proteinExistence type="predicted"/>
<name>M3ID44_LEPIT</name>
<reference evidence="2 3" key="1">
    <citation type="submission" date="2013-02" db="EMBL/GenBank/DDBJ databases">
        <authorList>
            <person name="Harkins D.M."/>
            <person name="Durkin A.S."/>
            <person name="Brinkac L.M."/>
            <person name="Haft D.H."/>
            <person name="Selengut J.D."/>
            <person name="Sanka R."/>
            <person name="DePew J."/>
            <person name="Purushe J."/>
            <person name="Tulsiani S.M."/>
            <person name="Graham G.C."/>
            <person name="Burns M.-A."/>
            <person name="Dohnt M.F."/>
            <person name="Smythe L.D."/>
            <person name="McKay D.B."/>
            <person name="Craig S.B."/>
            <person name="Vinetz J.M."/>
            <person name="Sutton G.G."/>
            <person name="Nierman W.C."/>
            <person name="Fouts D.E."/>
        </authorList>
    </citation>
    <scope>NUCLEOTIDE SEQUENCE [LARGE SCALE GENOMIC DNA]</scope>
    <source>
        <strain evidence="2 3">LT2050</strain>
    </source>
</reference>